<sequence>MQALQALLLLIRFVCRRVPRAAGCVLASYAIALKDGPAQPACAGVRKYYTSSHQLDLIIVYRSPLRPFRPFTLARPDCTPPRAVPAAIRHG</sequence>
<feature type="chain" id="PRO_5007887142" description="Secreted protein" evidence="1">
    <location>
        <begin position="17"/>
        <end position="91"/>
    </location>
</feature>
<dbReference type="AlphaFoldDB" id="A0A167GS11"/>
<proteinExistence type="predicted"/>
<dbReference type="EMBL" id="KV417333">
    <property type="protein sequence ID" value="KZO90848.1"/>
    <property type="molecule type" value="Genomic_DNA"/>
</dbReference>
<protein>
    <recommendedName>
        <fullName evidence="4">Secreted protein</fullName>
    </recommendedName>
</protein>
<keyword evidence="1" id="KW-0732">Signal</keyword>
<evidence type="ECO:0000313" key="3">
    <source>
        <dbReference type="Proteomes" id="UP000076738"/>
    </source>
</evidence>
<name>A0A167GS11_CALVF</name>
<evidence type="ECO:0000256" key="1">
    <source>
        <dbReference type="SAM" id="SignalP"/>
    </source>
</evidence>
<organism evidence="2 3">
    <name type="scientific">Calocera viscosa (strain TUFC12733)</name>
    <dbReference type="NCBI Taxonomy" id="1330018"/>
    <lineage>
        <taxon>Eukaryota</taxon>
        <taxon>Fungi</taxon>
        <taxon>Dikarya</taxon>
        <taxon>Basidiomycota</taxon>
        <taxon>Agaricomycotina</taxon>
        <taxon>Dacrymycetes</taxon>
        <taxon>Dacrymycetales</taxon>
        <taxon>Dacrymycetaceae</taxon>
        <taxon>Calocera</taxon>
    </lineage>
</organism>
<gene>
    <name evidence="2" type="ORF">CALVIDRAFT_542315</name>
</gene>
<evidence type="ECO:0000313" key="2">
    <source>
        <dbReference type="EMBL" id="KZO90848.1"/>
    </source>
</evidence>
<evidence type="ECO:0008006" key="4">
    <source>
        <dbReference type="Google" id="ProtNLM"/>
    </source>
</evidence>
<accession>A0A167GS11</accession>
<dbReference type="Proteomes" id="UP000076738">
    <property type="component" value="Unassembled WGS sequence"/>
</dbReference>
<feature type="signal peptide" evidence="1">
    <location>
        <begin position="1"/>
        <end position="16"/>
    </location>
</feature>
<reference evidence="2 3" key="1">
    <citation type="journal article" date="2016" name="Mol. Biol. Evol.">
        <title>Comparative Genomics of Early-Diverging Mushroom-Forming Fungi Provides Insights into the Origins of Lignocellulose Decay Capabilities.</title>
        <authorList>
            <person name="Nagy L.G."/>
            <person name="Riley R."/>
            <person name="Tritt A."/>
            <person name="Adam C."/>
            <person name="Daum C."/>
            <person name="Floudas D."/>
            <person name="Sun H."/>
            <person name="Yadav J.S."/>
            <person name="Pangilinan J."/>
            <person name="Larsson K.H."/>
            <person name="Matsuura K."/>
            <person name="Barry K."/>
            <person name="Labutti K."/>
            <person name="Kuo R."/>
            <person name="Ohm R.A."/>
            <person name="Bhattacharya S.S."/>
            <person name="Shirouzu T."/>
            <person name="Yoshinaga Y."/>
            <person name="Martin F.M."/>
            <person name="Grigoriev I.V."/>
            <person name="Hibbett D.S."/>
        </authorList>
    </citation>
    <scope>NUCLEOTIDE SEQUENCE [LARGE SCALE GENOMIC DNA]</scope>
    <source>
        <strain evidence="2 3">TUFC12733</strain>
    </source>
</reference>
<keyword evidence="3" id="KW-1185">Reference proteome</keyword>